<evidence type="ECO:0000313" key="9">
    <source>
        <dbReference type="EMBL" id="QKJ18670.1"/>
    </source>
</evidence>
<evidence type="ECO:0000256" key="5">
    <source>
        <dbReference type="ARBA" id="ARBA00022989"/>
    </source>
</evidence>
<keyword evidence="2" id="KW-1003">Cell membrane</keyword>
<feature type="transmembrane region" description="Helical" evidence="7">
    <location>
        <begin position="188"/>
        <end position="210"/>
    </location>
</feature>
<gene>
    <name evidence="9" type="ORF">HQM25_04225</name>
</gene>
<reference evidence="9 10" key="1">
    <citation type="submission" date="2020-05" db="EMBL/GenBank/DDBJ databases">
        <title>Strain PA2F3 complete genome.</title>
        <authorList>
            <person name="Kim Y.-S."/>
            <person name="Kim S.-J."/>
            <person name="Jung H.-k."/>
            <person name="Kim S.-E."/>
            <person name="Kim K.-H."/>
        </authorList>
    </citation>
    <scope>NUCLEOTIDE SEQUENCE [LARGE SCALE GENOMIC DNA]</scope>
    <source>
        <strain evidence="9 10">PA2F3</strain>
    </source>
</reference>
<dbReference type="SMART" id="SM00014">
    <property type="entry name" value="acidPPc"/>
    <property type="match status" value="1"/>
</dbReference>
<evidence type="ECO:0000256" key="6">
    <source>
        <dbReference type="ARBA" id="ARBA00023136"/>
    </source>
</evidence>
<dbReference type="Proteomes" id="UP000502498">
    <property type="component" value="Chromosome"/>
</dbReference>
<dbReference type="PANTHER" id="PTHR14969:SF62">
    <property type="entry name" value="DECAPRENYLPHOSPHORYL-5-PHOSPHORIBOSE PHOSPHATASE RV3807C-RELATED"/>
    <property type="match status" value="1"/>
</dbReference>
<keyword evidence="4" id="KW-0378">Hydrolase</keyword>
<dbReference type="RefSeq" id="WP_172989111.1">
    <property type="nucleotide sequence ID" value="NZ_CP054038.1"/>
</dbReference>
<feature type="transmembrane region" description="Helical" evidence="7">
    <location>
        <begin position="61"/>
        <end position="92"/>
    </location>
</feature>
<dbReference type="GO" id="GO:0005886">
    <property type="term" value="C:plasma membrane"/>
    <property type="evidence" value="ECO:0007669"/>
    <property type="project" value="UniProtKB-SubCell"/>
</dbReference>
<dbReference type="Pfam" id="PF01569">
    <property type="entry name" value="PAP2"/>
    <property type="match status" value="1"/>
</dbReference>
<evidence type="ECO:0000256" key="7">
    <source>
        <dbReference type="SAM" id="Phobius"/>
    </source>
</evidence>
<evidence type="ECO:0000313" key="10">
    <source>
        <dbReference type="Proteomes" id="UP000502498"/>
    </source>
</evidence>
<evidence type="ECO:0000256" key="4">
    <source>
        <dbReference type="ARBA" id="ARBA00022801"/>
    </source>
</evidence>
<organism evidence="9 10">
    <name type="scientific">Microbacterium hominis</name>
    <dbReference type="NCBI Taxonomy" id="162426"/>
    <lineage>
        <taxon>Bacteria</taxon>
        <taxon>Bacillati</taxon>
        <taxon>Actinomycetota</taxon>
        <taxon>Actinomycetes</taxon>
        <taxon>Micrococcales</taxon>
        <taxon>Microbacteriaceae</taxon>
        <taxon>Microbacterium</taxon>
    </lineage>
</organism>
<evidence type="ECO:0000256" key="1">
    <source>
        <dbReference type="ARBA" id="ARBA00004651"/>
    </source>
</evidence>
<dbReference type="InterPro" id="IPR000326">
    <property type="entry name" value="PAP2/HPO"/>
</dbReference>
<keyword evidence="3 7" id="KW-0812">Transmembrane</keyword>
<evidence type="ECO:0000256" key="2">
    <source>
        <dbReference type="ARBA" id="ARBA00022475"/>
    </source>
</evidence>
<sequence length="228" mass="24071">MPNADQHGRTQINYRRPLWIGVGLLAAGVLLAVGIFVGLGNETFGIDRAWQDLLAASRGPVALWFAYAMDFLGGGWFGVFAVPVVGGVILVLVRRPWAALYFVVAQAASAGVVQILKHAVGRARPEDIIVVSDFGSFPSGHVANAATIAVALLVIFPHWWVALAGAVWTLAMAFTRTYLGAHWLSDTIGGALVGAGAALLVAAAFARPLATEQARLRARAPQRNDLPG</sequence>
<feature type="transmembrane region" description="Helical" evidence="7">
    <location>
        <begin position="18"/>
        <end position="40"/>
    </location>
</feature>
<keyword evidence="5 7" id="KW-1133">Transmembrane helix</keyword>
<feature type="transmembrane region" description="Helical" evidence="7">
    <location>
        <begin position="142"/>
        <end position="168"/>
    </location>
</feature>
<evidence type="ECO:0000256" key="3">
    <source>
        <dbReference type="ARBA" id="ARBA00022692"/>
    </source>
</evidence>
<keyword evidence="6 7" id="KW-0472">Membrane</keyword>
<dbReference type="GO" id="GO:0016787">
    <property type="term" value="F:hydrolase activity"/>
    <property type="evidence" value="ECO:0007669"/>
    <property type="project" value="UniProtKB-KW"/>
</dbReference>
<dbReference type="SUPFAM" id="SSF48317">
    <property type="entry name" value="Acid phosphatase/Vanadium-dependent haloperoxidase"/>
    <property type="match status" value="1"/>
</dbReference>
<protein>
    <submittedName>
        <fullName evidence="9">Phosphatase PAP2 family protein</fullName>
    </submittedName>
</protein>
<accession>A0A7D4PL47</accession>
<dbReference type="AlphaFoldDB" id="A0A7D4PL47"/>
<proteinExistence type="predicted"/>
<dbReference type="PANTHER" id="PTHR14969">
    <property type="entry name" value="SPHINGOSINE-1-PHOSPHATE PHOSPHOHYDROLASE"/>
    <property type="match status" value="1"/>
</dbReference>
<evidence type="ECO:0000259" key="8">
    <source>
        <dbReference type="SMART" id="SM00014"/>
    </source>
</evidence>
<comment type="subcellular location">
    <subcellularLocation>
        <location evidence="1">Cell membrane</location>
        <topology evidence="1">Multi-pass membrane protein</topology>
    </subcellularLocation>
</comment>
<dbReference type="InterPro" id="IPR036938">
    <property type="entry name" value="PAP2/HPO_sf"/>
</dbReference>
<feature type="domain" description="Phosphatidic acid phosphatase type 2/haloperoxidase" evidence="8">
    <location>
        <begin position="99"/>
        <end position="202"/>
    </location>
</feature>
<dbReference type="CDD" id="cd03392">
    <property type="entry name" value="PAP2_like_2"/>
    <property type="match status" value="1"/>
</dbReference>
<dbReference type="Gene3D" id="1.20.144.10">
    <property type="entry name" value="Phosphatidic acid phosphatase type 2/haloperoxidase"/>
    <property type="match status" value="1"/>
</dbReference>
<dbReference type="EMBL" id="CP054038">
    <property type="protein sequence ID" value="QKJ18670.1"/>
    <property type="molecule type" value="Genomic_DNA"/>
</dbReference>
<name>A0A7D4PL47_9MICO</name>